<keyword evidence="2" id="KW-1185">Reference proteome</keyword>
<accession>A0A395N567</accession>
<dbReference type="Proteomes" id="UP000265631">
    <property type="component" value="Unassembled WGS sequence"/>
</dbReference>
<protein>
    <submittedName>
        <fullName evidence="1">Uncharacterized protein</fullName>
    </submittedName>
</protein>
<reference evidence="1 2" key="1">
    <citation type="journal article" date="2018" name="PLoS Pathog.">
        <title>Evolution of structural diversity of trichothecenes, a family of toxins produced by plant pathogenic and entomopathogenic fungi.</title>
        <authorList>
            <person name="Proctor R.H."/>
            <person name="McCormick S.P."/>
            <person name="Kim H.S."/>
            <person name="Cardoza R.E."/>
            <person name="Stanley A.M."/>
            <person name="Lindo L."/>
            <person name="Kelly A."/>
            <person name="Brown D.W."/>
            <person name="Lee T."/>
            <person name="Vaughan M.M."/>
            <person name="Alexander N.J."/>
            <person name="Busman M."/>
            <person name="Gutierrez S."/>
        </authorList>
    </citation>
    <scope>NUCLEOTIDE SEQUENCE [LARGE SCALE GENOMIC DNA]</scope>
    <source>
        <strain evidence="1 2">NRRL 13405</strain>
    </source>
</reference>
<gene>
    <name evidence="1" type="ORF">FIE12Z_428</name>
</gene>
<evidence type="ECO:0000313" key="2">
    <source>
        <dbReference type="Proteomes" id="UP000265631"/>
    </source>
</evidence>
<organism evidence="1 2">
    <name type="scientific">Fusarium flagelliforme</name>
    <dbReference type="NCBI Taxonomy" id="2675880"/>
    <lineage>
        <taxon>Eukaryota</taxon>
        <taxon>Fungi</taxon>
        <taxon>Dikarya</taxon>
        <taxon>Ascomycota</taxon>
        <taxon>Pezizomycotina</taxon>
        <taxon>Sordariomycetes</taxon>
        <taxon>Hypocreomycetidae</taxon>
        <taxon>Hypocreales</taxon>
        <taxon>Nectriaceae</taxon>
        <taxon>Fusarium</taxon>
        <taxon>Fusarium incarnatum-equiseti species complex</taxon>
    </lineage>
</organism>
<sequence>MSSKTSSSFDPSSPCYINDIKIYHNGLPGPFRIESDNLDVRLKATVDSHGHISNIVFRNRKGEHPKDYIFVDRRGNLYFTGDVRLAQVVVVIMGLACEAVGVPERVSIMVSPEIGNQRASVR</sequence>
<evidence type="ECO:0000313" key="1">
    <source>
        <dbReference type="EMBL" id="RFN55175.1"/>
    </source>
</evidence>
<dbReference type="EMBL" id="PXXK01000009">
    <property type="protein sequence ID" value="RFN55175.1"/>
    <property type="molecule type" value="Genomic_DNA"/>
</dbReference>
<comment type="caution">
    <text evidence="1">The sequence shown here is derived from an EMBL/GenBank/DDBJ whole genome shotgun (WGS) entry which is preliminary data.</text>
</comment>
<proteinExistence type="predicted"/>
<dbReference type="AlphaFoldDB" id="A0A395N567"/>
<name>A0A395N567_9HYPO</name>